<reference evidence="2 3" key="1">
    <citation type="submission" date="2024-10" db="EMBL/GenBank/DDBJ databases">
        <title>Updated reference genomes for cyclostephanoid diatoms.</title>
        <authorList>
            <person name="Roberts W.R."/>
            <person name="Alverson A.J."/>
        </authorList>
    </citation>
    <scope>NUCLEOTIDE SEQUENCE [LARGE SCALE GENOMIC DNA]</scope>
    <source>
        <strain evidence="2 3">AJA010-31</strain>
    </source>
</reference>
<evidence type="ECO:0008006" key="4">
    <source>
        <dbReference type="Google" id="ProtNLM"/>
    </source>
</evidence>
<comment type="caution">
    <text evidence="2">The sequence shown here is derived from an EMBL/GenBank/DDBJ whole genome shotgun (WGS) entry which is preliminary data.</text>
</comment>
<evidence type="ECO:0000313" key="3">
    <source>
        <dbReference type="Proteomes" id="UP001530400"/>
    </source>
</evidence>
<dbReference type="EMBL" id="JALLPJ020000177">
    <property type="protein sequence ID" value="KAL3799674.1"/>
    <property type="molecule type" value="Genomic_DNA"/>
</dbReference>
<dbReference type="InterPro" id="IPR029404">
    <property type="entry name" value="CDIN1"/>
</dbReference>
<dbReference type="Proteomes" id="UP001530400">
    <property type="component" value="Unassembled WGS sequence"/>
</dbReference>
<feature type="compositionally biased region" description="Low complexity" evidence="1">
    <location>
        <begin position="70"/>
        <end position="85"/>
    </location>
</feature>
<dbReference type="AlphaFoldDB" id="A0ABD3QGY4"/>
<organism evidence="2 3">
    <name type="scientific">Cyclotella atomus</name>
    <dbReference type="NCBI Taxonomy" id="382360"/>
    <lineage>
        <taxon>Eukaryota</taxon>
        <taxon>Sar</taxon>
        <taxon>Stramenopiles</taxon>
        <taxon>Ochrophyta</taxon>
        <taxon>Bacillariophyta</taxon>
        <taxon>Coscinodiscophyceae</taxon>
        <taxon>Thalassiosirophycidae</taxon>
        <taxon>Stephanodiscales</taxon>
        <taxon>Stephanodiscaceae</taxon>
        <taxon>Cyclotella</taxon>
    </lineage>
</organism>
<keyword evidence="3" id="KW-1185">Reference proteome</keyword>
<gene>
    <name evidence="2" type="ORF">ACHAWO_002858</name>
</gene>
<proteinExistence type="predicted"/>
<sequence>MNPPPKRRRSQENDSSATSTNRSDGSGRHSNPTRYKNGGRSRNNRHREYYNRHGTSHASNSNELLRGTDSETTSLTASSTTVAESPSETELHWPNPSPHYIPLSEEERMLPALVHWGKSERGMMKDQPPFRLQKILKLLGTNGKDRRNNKHSYGKHKNSNNLVQINLLQSLSLRRHHLKLLNPTLSMPALRLGSNADIRISADLFEQCIETHLTKLAIQFWNEKDQKRMHEENGVGRQPLTPDFRIKNGSLKLLLTQDTFVRTATDDTVCETQTIFWIEAKMFYGASTIPHDTDNAVGTILPKARQYVSYYGPGAIVFMYGCGAKLARELKEIGVIALDCRGVDLERVFSHQIGWCGDGNGNVLF</sequence>
<protein>
    <recommendedName>
        <fullName evidence="4">CDAN1-interacting nuclease 1</fullName>
    </recommendedName>
</protein>
<feature type="compositionally biased region" description="Polar residues" evidence="1">
    <location>
        <begin position="13"/>
        <end position="34"/>
    </location>
</feature>
<accession>A0ABD3QGY4</accession>
<dbReference type="Pfam" id="PF14811">
    <property type="entry name" value="TPD"/>
    <property type="match status" value="1"/>
</dbReference>
<feature type="region of interest" description="Disordered" evidence="1">
    <location>
        <begin position="1"/>
        <end position="96"/>
    </location>
</feature>
<evidence type="ECO:0000313" key="2">
    <source>
        <dbReference type="EMBL" id="KAL3799674.1"/>
    </source>
</evidence>
<name>A0ABD3QGY4_9STRA</name>
<evidence type="ECO:0000256" key="1">
    <source>
        <dbReference type="SAM" id="MobiDB-lite"/>
    </source>
</evidence>